<evidence type="ECO:0000313" key="2">
    <source>
        <dbReference type="Proteomes" id="UP000192903"/>
    </source>
</evidence>
<dbReference type="AlphaFoldDB" id="A0A1X7G8R0"/>
<accession>A0A1X7G8R0</accession>
<dbReference type="EMBL" id="FXAF01000011">
    <property type="protein sequence ID" value="SMF65983.1"/>
    <property type="molecule type" value="Genomic_DNA"/>
</dbReference>
<sequence>MLESDSTSHEHKPRNCTVFGCGVPHPIESGTIRIGNGDRYLEITSDGTARIVGLKVTPETVDQAVNAVLEGVMWALALKPMVLRHQEIKKRADDFNVIANGGASLEGDA</sequence>
<proteinExistence type="predicted"/>
<reference evidence="2" key="1">
    <citation type="submission" date="2017-04" db="EMBL/GenBank/DDBJ databases">
        <authorList>
            <person name="Varghese N."/>
            <person name="Submissions S."/>
        </authorList>
    </citation>
    <scope>NUCLEOTIDE SEQUENCE [LARGE SCALE GENOMIC DNA]</scope>
    <source>
        <strain evidence="2">B4P</strain>
    </source>
</reference>
<dbReference type="RefSeq" id="WP_085424129.1">
    <property type="nucleotide sequence ID" value="NZ_FXAF01000011.1"/>
</dbReference>
<evidence type="ECO:0000313" key="1">
    <source>
        <dbReference type="EMBL" id="SMF65983.1"/>
    </source>
</evidence>
<name>A0A1X7G8R0_9HYPH</name>
<protein>
    <submittedName>
        <fullName evidence="1">Uncharacterized protein</fullName>
    </submittedName>
</protein>
<keyword evidence="2" id="KW-1185">Reference proteome</keyword>
<gene>
    <name evidence="1" type="ORF">SAMN02982989_3428</name>
</gene>
<dbReference type="STRING" id="464029.SAMN02982989_3428"/>
<dbReference type="Proteomes" id="UP000192903">
    <property type="component" value="Unassembled WGS sequence"/>
</dbReference>
<organism evidence="1 2">
    <name type="scientific">Xaviernesmea oryzae</name>
    <dbReference type="NCBI Taxonomy" id="464029"/>
    <lineage>
        <taxon>Bacteria</taxon>
        <taxon>Pseudomonadati</taxon>
        <taxon>Pseudomonadota</taxon>
        <taxon>Alphaproteobacteria</taxon>
        <taxon>Hyphomicrobiales</taxon>
        <taxon>Rhizobiaceae</taxon>
        <taxon>Rhizobium/Agrobacterium group</taxon>
        <taxon>Xaviernesmea</taxon>
    </lineage>
</organism>